<dbReference type="EMBL" id="VMNK01000008">
    <property type="protein sequence ID" value="TVO57081.1"/>
    <property type="molecule type" value="Genomic_DNA"/>
</dbReference>
<dbReference type="PROSITE" id="PS50110">
    <property type="entry name" value="RESPONSE_REGULATORY"/>
    <property type="match status" value="1"/>
</dbReference>
<name>A0A557QVZ0_9RHOO</name>
<dbReference type="CDD" id="cd17535">
    <property type="entry name" value="REC_NarL-like"/>
    <property type="match status" value="1"/>
</dbReference>
<evidence type="ECO:0000313" key="7">
    <source>
        <dbReference type="Proteomes" id="UP000319502"/>
    </source>
</evidence>
<feature type="modified residue" description="4-aspartylphosphate" evidence="3">
    <location>
        <position position="55"/>
    </location>
</feature>
<dbReference type="SMART" id="SM00448">
    <property type="entry name" value="REC"/>
    <property type="match status" value="1"/>
</dbReference>
<dbReference type="InterPro" id="IPR039420">
    <property type="entry name" value="WalR-like"/>
</dbReference>
<dbReference type="Gene3D" id="3.40.50.2300">
    <property type="match status" value="1"/>
</dbReference>
<dbReference type="OrthoDB" id="3623000at2"/>
<feature type="domain" description="Response regulatory" evidence="5">
    <location>
        <begin position="4"/>
        <end position="120"/>
    </location>
</feature>
<dbReference type="SMART" id="SM00421">
    <property type="entry name" value="HTH_LUXR"/>
    <property type="match status" value="1"/>
</dbReference>
<protein>
    <submittedName>
        <fullName evidence="6">Response regulator transcription factor</fullName>
    </submittedName>
</protein>
<comment type="caution">
    <text evidence="6">The sequence shown here is derived from an EMBL/GenBank/DDBJ whole genome shotgun (WGS) entry which is preliminary data.</text>
</comment>
<dbReference type="Pfam" id="PF00196">
    <property type="entry name" value="GerE"/>
    <property type="match status" value="1"/>
</dbReference>
<evidence type="ECO:0000259" key="4">
    <source>
        <dbReference type="PROSITE" id="PS50043"/>
    </source>
</evidence>
<dbReference type="GO" id="GO:0006355">
    <property type="term" value="P:regulation of DNA-templated transcription"/>
    <property type="evidence" value="ECO:0007669"/>
    <property type="project" value="InterPro"/>
</dbReference>
<gene>
    <name evidence="6" type="ORF">FHP91_10875</name>
</gene>
<evidence type="ECO:0000259" key="5">
    <source>
        <dbReference type="PROSITE" id="PS50110"/>
    </source>
</evidence>
<dbReference type="InterPro" id="IPR016032">
    <property type="entry name" value="Sig_transdc_resp-reg_C-effctor"/>
</dbReference>
<dbReference type="Pfam" id="PF00072">
    <property type="entry name" value="Response_reg"/>
    <property type="match status" value="1"/>
</dbReference>
<accession>A0A557QVZ0</accession>
<dbReference type="Proteomes" id="UP000319502">
    <property type="component" value="Unassembled WGS sequence"/>
</dbReference>
<proteinExistence type="predicted"/>
<organism evidence="6 7">
    <name type="scientific">Denitromonas halophila</name>
    <dbReference type="NCBI Taxonomy" id="1629404"/>
    <lineage>
        <taxon>Bacteria</taxon>
        <taxon>Pseudomonadati</taxon>
        <taxon>Pseudomonadota</taxon>
        <taxon>Betaproteobacteria</taxon>
        <taxon>Rhodocyclales</taxon>
        <taxon>Zoogloeaceae</taxon>
        <taxon>Denitromonas</taxon>
    </lineage>
</organism>
<keyword evidence="2" id="KW-0238">DNA-binding</keyword>
<dbReference type="GO" id="GO:0003677">
    <property type="term" value="F:DNA binding"/>
    <property type="evidence" value="ECO:0007669"/>
    <property type="project" value="UniProtKB-KW"/>
</dbReference>
<sequence>MSIRLLLVDDHAVVREGYRRLLERRGDLRIVAEAGTAAVALSAVREHAPDLVVLDLALPDMGGIELIGRLRQRAPALRILAFSMHRDPLFAAQALKAGALGYVTKSSEPSVLVQAVYRVAGGVRTLSPDIAPELAMSLLDDAPGPLHALSPREFEVLRLLLDGDDHARIGERLHISPKTVQNTHYQIKRKLGARSDIELARLATEHGLGRG</sequence>
<dbReference type="GO" id="GO:0000160">
    <property type="term" value="P:phosphorelay signal transduction system"/>
    <property type="evidence" value="ECO:0007669"/>
    <property type="project" value="InterPro"/>
</dbReference>
<dbReference type="SUPFAM" id="SSF52172">
    <property type="entry name" value="CheY-like"/>
    <property type="match status" value="1"/>
</dbReference>
<feature type="domain" description="HTH luxR-type" evidence="4">
    <location>
        <begin position="142"/>
        <end position="207"/>
    </location>
</feature>
<evidence type="ECO:0000313" key="6">
    <source>
        <dbReference type="EMBL" id="TVO57081.1"/>
    </source>
</evidence>
<dbReference type="PANTHER" id="PTHR43214">
    <property type="entry name" value="TWO-COMPONENT RESPONSE REGULATOR"/>
    <property type="match status" value="1"/>
</dbReference>
<dbReference type="CDD" id="cd06170">
    <property type="entry name" value="LuxR_C_like"/>
    <property type="match status" value="1"/>
</dbReference>
<dbReference type="PANTHER" id="PTHR43214:SF43">
    <property type="entry name" value="TWO-COMPONENT RESPONSE REGULATOR"/>
    <property type="match status" value="1"/>
</dbReference>
<dbReference type="PROSITE" id="PS50043">
    <property type="entry name" value="HTH_LUXR_2"/>
    <property type="match status" value="1"/>
</dbReference>
<evidence type="ECO:0000256" key="3">
    <source>
        <dbReference type="PROSITE-ProRule" id="PRU00169"/>
    </source>
</evidence>
<dbReference type="InterPro" id="IPR000792">
    <property type="entry name" value="Tscrpt_reg_LuxR_C"/>
</dbReference>
<keyword evidence="1 3" id="KW-0597">Phosphoprotein</keyword>
<dbReference type="AlphaFoldDB" id="A0A557QVZ0"/>
<dbReference type="PRINTS" id="PR00038">
    <property type="entry name" value="HTHLUXR"/>
</dbReference>
<dbReference type="InterPro" id="IPR001789">
    <property type="entry name" value="Sig_transdc_resp-reg_receiver"/>
</dbReference>
<keyword evidence="7" id="KW-1185">Reference proteome</keyword>
<reference evidence="6 7" key="1">
    <citation type="submission" date="2019-07" db="EMBL/GenBank/DDBJ databases">
        <title>The pathways for chlorine oxyanion respiration interact through the shared metabolite chlorate.</title>
        <authorList>
            <person name="Barnum T.P."/>
            <person name="Cheng Y."/>
            <person name="Hill K.A."/>
            <person name="Lucas L.N."/>
            <person name="Carlson H.K."/>
            <person name="Coates J.D."/>
        </authorList>
    </citation>
    <scope>NUCLEOTIDE SEQUENCE [LARGE SCALE GENOMIC DNA]</scope>
    <source>
        <strain evidence="6 7">SFB-3</strain>
    </source>
</reference>
<evidence type="ECO:0000256" key="2">
    <source>
        <dbReference type="ARBA" id="ARBA00023125"/>
    </source>
</evidence>
<evidence type="ECO:0000256" key="1">
    <source>
        <dbReference type="ARBA" id="ARBA00022553"/>
    </source>
</evidence>
<dbReference type="SUPFAM" id="SSF46894">
    <property type="entry name" value="C-terminal effector domain of the bipartite response regulators"/>
    <property type="match status" value="1"/>
</dbReference>
<dbReference type="InterPro" id="IPR011006">
    <property type="entry name" value="CheY-like_superfamily"/>
</dbReference>
<dbReference type="InterPro" id="IPR058245">
    <property type="entry name" value="NreC/VraR/RcsB-like_REC"/>
</dbReference>
<dbReference type="RefSeq" id="WP_144309630.1">
    <property type="nucleotide sequence ID" value="NZ_VMNK01000008.1"/>
</dbReference>